<dbReference type="InterPro" id="IPR008147">
    <property type="entry name" value="Gln_synt_N"/>
</dbReference>
<dbReference type="PANTHER" id="PTHR20852">
    <property type="entry name" value="GLUTAMINE SYNTHETASE"/>
    <property type="match status" value="1"/>
</dbReference>
<evidence type="ECO:0000313" key="14">
    <source>
        <dbReference type="EMBL" id="MDE49011.1"/>
    </source>
</evidence>
<evidence type="ECO:0000259" key="12">
    <source>
        <dbReference type="PROSITE" id="PS51987"/>
    </source>
</evidence>
<dbReference type="Gene3D" id="3.10.20.70">
    <property type="entry name" value="Glutamine synthetase, N-terminal domain"/>
    <property type="match status" value="1"/>
</dbReference>
<evidence type="ECO:0000256" key="3">
    <source>
        <dbReference type="ARBA" id="ARBA00012937"/>
    </source>
</evidence>
<dbReference type="SMART" id="SM01230">
    <property type="entry name" value="Gln-synt_C"/>
    <property type="match status" value="1"/>
</dbReference>
<protein>
    <recommendedName>
        <fullName evidence="3">glutamine synthetase</fullName>
        <ecNumber evidence="3">6.3.1.2</ecNumber>
    </recommendedName>
</protein>
<comment type="catalytic activity">
    <reaction evidence="8">
        <text>L-glutamate + NH4(+) + ATP = L-glutamine + ADP + phosphate + H(+)</text>
        <dbReference type="Rhea" id="RHEA:16169"/>
        <dbReference type="ChEBI" id="CHEBI:15378"/>
        <dbReference type="ChEBI" id="CHEBI:28938"/>
        <dbReference type="ChEBI" id="CHEBI:29985"/>
        <dbReference type="ChEBI" id="CHEBI:30616"/>
        <dbReference type="ChEBI" id="CHEBI:43474"/>
        <dbReference type="ChEBI" id="CHEBI:58359"/>
        <dbReference type="ChEBI" id="CHEBI:456216"/>
        <dbReference type="EC" id="6.3.1.2"/>
    </reaction>
</comment>
<evidence type="ECO:0000313" key="13">
    <source>
        <dbReference type="EMBL" id="MDE45448.1"/>
    </source>
</evidence>
<comment type="similarity">
    <text evidence="2 9 10">Belongs to the glutamine synthetase family.</text>
</comment>
<dbReference type="PANTHER" id="PTHR20852:SF57">
    <property type="entry name" value="GLUTAMINE SYNTHETASE 2 CYTOPLASMIC"/>
    <property type="match status" value="1"/>
</dbReference>
<dbReference type="InterPro" id="IPR036651">
    <property type="entry name" value="Gln_synt_N_sf"/>
</dbReference>
<organism evidence="14">
    <name type="scientific">Aceria tosichella</name>
    <name type="common">wheat curl mite</name>
    <dbReference type="NCBI Taxonomy" id="561515"/>
    <lineage>
        <taxon>Eukaryota</taxon>
        <taxon>Metazoa</taxon>
        <taxon>Ecdysozoa</taxon>
        <taxon>Arthropoda</taxon>
        <taxon>Chelicerata</taxon>
        <taxon>Arachnida</taxon>
        <taxon>Acari</taxon>
        <taxon>Acariformes</taxon>
        <taxon>Trombidiformes</taxon>
        <taxon>Prostigmata</taxon>
        <taxon>Eupodina</taxon>
        <taxon>Eriophyoidea</taxon>
        <taxon>Eriophyidae</taxon>
        <taxon>Eriophyinae</taxon>
        <taxon>Aceriini</taxon>
        <taxon>Aceria</taxon>
    </lineage>
</organism>
<evidence type="ECO:0000256" key="8">
    <source>
        <dbReference type="ARBA" id="ARBA00049436"/>
    </source>
</evidence>
<keyword evidence="4" id="KW-0963">Cytoplasm</keyword>
<dbReference type="SUPFAM" id="SSF54368">
    <property type="entry name" value="Glutamine synthetase, N-terminal domain"/>
    <property type="match status" value="1"/>
</dbReference>
<gene>
    <name evidence="14" type="primary">glul_0</name>
    <name evidence="13" type="synonym">glul_1</name>
    <name evidence="14" type="ORF">g.8528</name>
    <name evidence="13" type="ORF">g.8529</name>
</gene>
<evidence type="ECO:0000256" key="2">
    <source>
        <dbReference type="ARBA" id="ARBA00009897"/>
    </source>
</evidence>
<accession>A0A6G1SFL1</accession>
<reference evidence="14" key="1">
    <citation type="submission" date="2018-10" db="EMBL/GenBank/DDBJ databases">
        <title>Transcriptome assembly of Aceria tosichella (Wheat curl mite) Type 2.</title>
        <authorList>
            <person name="Scully E.D."/>
            <person name="Geib S.M."/>
            <person name="Palmer N.A."/>
            <person name="Gupta A.K."/>
            <person name="Sarath G."/>
            <person name="Tatineni S."/>
        </authorList>
    </citation>
    <scope>NUCLEOTIDE SEQUENCE</scope>
    <source>
        <strain evidence="14">LincolnNE</strain>
    </source>
</reference>
<dbReference type="AlphaFoldDB" id="A0A6G1SFL1"/>
<dbReference type="EMBL" id="GGYP01000677">
    <property type="protein sequence ID" value="MDE45448.1"/>
    <property type="molecule type" value="Transcribed_RNA"/>
</dbReference>
<name>A0A6G1SFL1_9ACAR</name>
<dbReference type="EC" id="6.3.1.2" evidence="3"/>
<dbReference type="FunFam" id="3.30.590.10:FF:000011">
    <property type="entry name" value="Glutamine synthetase"/>
    <property type="match status" value="1"/>
</dbReference>
<evidence type="ECO:0000256" key="6">
    <source>
        <dbReference type="ARBA" id="ARBA00022741"/>
    </source>
</evidence>
<sequence length="363" mass="39941">MDMQLALALAAKYDALEDSQGKCCLEYVWIDGSKQKLRSKKRRVDKPPASVDEVQVWNFDGSSTGQASESNTDVYLKPVAIYKHPFMLTGENYLVLCETMLFDGTIIPSNTRASCAEVMEKAANKRPMFGIEQEYSFIDRKTGRPLGWHPDGSPPGPQGPYFCAAENAIPFGKLISDAHYKACVYAGLDICGTNAEVMPSQWEYQIGPSVGVRIGDHMWMSRFLLYAVADQFGVDVTFDPKLVDNYNGAGAHTNFSTVDTMDKKNGLAAINKAIEALSKRHAQHIAAYDPSGGADNARRLTGIHETADINVFTSGVAKRNVSIRIPAQVNKDGYGYLEDRRPASNCDPYAVCERLVRTVCLGE</sequence>
<dbReference type="InterPro" id="IPR008146">
    <property type="entry name" value="Gln_synth_cat_dom"/>
</dbReference>
<evidence type="ECO:0000256" key="10">
    <source>
        <dbReference type="RuleBase" id="RU000384"/>
    </source>
</evidence>
<dbReference type="Pfam" id="PF00120">
    <property type="entry name" value="Gln-synt_C"/>
    <property type="match status" value="1"/>
</dbReference>
<comment type="subcellular location">
    <subcellularLocation>
        <location evidence="1">Cytoplasm</location>
    </subcellularLocation>
</comment>
<evidence type="ECO:0000256" key="7">
    <source>
        <dbReference type="ARBA" id="ARBA00022840"/>
    </source>
</evidence>
<dbReference type="InterPro" id="IPR050292">
    <property type="entry name" value="Glutamine_Synthetase"/>
</dbReference>
<dbReference type="GO" id="GO:0005524">
    <property type="term" value="F:ATP binding"/>
    <property type="evidence" value="ECO:0007669"/>
    <property type="project" value="UniProtKB-KW"/>
</dbReference>
<dbReference type="PROSITE" id="PS51986">
    <property type="entry name" value="GS_BETA_GRASP"/>
    <property type="match status" value="1"/>
</dbReference>
<dbReference type="SUPFAM" id="SSF55931">
    <property type="entry name" value="Glutamine synthetase/guanido kinase"/>
    <property type="match status" value="1"/>
</dbReference>
<dbReference type="PROSITE" id="PS51987">
    <property type="entry name" value="GS_CATALYTIC"/>
    <property type="match status" value="1"/>
</dbReference>
<dbReference type="GO" id="GO:0005737">
    <property type="term" value="C:cytoplasm"/>
    <property type="evidence" value="ECO:0007669"/>
    <property type="project" value="UniProtKB-SubCell"/>
</dbReference>
<dbReference type="EMBL" id="GGYP01004240">
    <property type="protein sequence ID" value="MDE49011.1"/>
    <property type="molecule type" value="Transcribed_RNA"/>
</dbReference>
<dbReference type="Gene3D" id="3.30.590.10">
    <property type="entry name" value="Glutamine synthetase/guanido kinase, catalytic domain"/>
    <property type="match status" value="1"/>
</dbReference>
<keyword evidence="7" id="KW-0067">ATP-binding</keyword>
<evidence type="ECO:0000256" key="4">
    <source>
        <dbReference type="ARBA" id="ARBA00022490"/>
    </source>
</evidence>
<evidence type="ECO:0000256" key="9">
    <source>
        <dbReference type="PROSITE-ProRule" id="PRU01330"/>
    </source>
</evidence>
<feature type="domain" description="GS catalytic" evidence="12">
    <location>
        <begin position="111"/>
        <end position="363"/>
    </location>
</feature>
<feature type="domain" description="GS beta-grasp" evidence="11">
    <location>
        <begin position="23"/>
        <end position="104"/>
    </location>
</feature>
<evidence type="ECO:0000256" key="5">
    <source>
        <dbReference type="ARBA" id="ARBA00022598"/>
    </source>
</evidence>
<keyword evidence="5" id="KW-0436">Ligase</keyword>
<dbReference type="InterPro" id="IPR014746">
    <property type="entry name" value="Gln_synth/guanido_kin_cat_dom"/>
</dbReference>
<evidence type="ECO:0000256" key="1">
    <source>
        <dbReference type="ARBA" id="ARBA00004496"/>
    </source>
</evidence>
<proteinExistence type="inferred from homology"/>
<dbReference type="GO" id="GO:0004356">
    <property type="term" value="F:glutamine synthetase activity"/>
    <property type="evidence" value="ECO:0007669"/>
    <property type="project" value="UniProtKB-EC"/>
</dbReference>
<evidence type="ECO:0000259" key="11">
    <source>
        <dbReference type="PROSITE" id="PS51986"/>
    </source>
</evidence>
<keyword evidence="6" id="KW-0547">Nucleotide-binding</keyword>
<dbReference type="GO" id="GO:0006542">
    <property type="term" value="P:glutamine biosynthetic process"/>
    <property type="evidence" value="ECO:0007669"/>
    <property type="project" value="InterPro"/>
</dbReference>